<gene>
    <name evidence="1" type="ORF">Z043_102285</name>
</gene>
<dbReference type="EMBL" id="JARO02000538">
    <property type="protein sequence ID" value="KPP78221.1"/>
    <property type="molecule type" value="Genomic_DNA"/>
</dbReference>
<dbReference type="AlphaFoldDB" id="A0A0P7XS77"/>
<reference evidence="1 2" key="1">
    <citation type="submission" date="2015-08" db="EMBL/GenBank/DDBJ databases">
        <title>The genome of the Asian arowana (Scleropages formosus).</title>
        <authorList>
            <person name="Tan M.H."/>
            <person name="Gan H.M."/>
            <person name="Croft L.J."/>
            <person name="Austin C.M."/>
        </authorList>
    </citation>
    <scope>NUCLEOTIDE SEQUENCE [LARGE SCALE GENOMIC DNA]</scope>
    <source>
        <strain evidence="1">Aro1</strain>
    </source>
</reference>
<dbReference type="PANTHER" id="PTHR23187:SF3">
    <property type="entry name" value="SUMO-INTERACTING MOTIF-CONTAINING PROTEIN 1"/>
    <property type="match status" value="1"/>
</dbReference>
<dbReference type="PANTHER" id="PTHR23187">
    <property type="entry name" value="FLJ44216 PROTEIN-RELATED"/>
    <property type="match status" value="1"/>
</dbReference>
<dbReference type="Proteomes" id="UP000034805">
    <property type="component" value="Unassembled WGS sequence"/>
</dbReference>
<evidence type="ECO:0000313" key="1">
    <source>
        <dbReference type="EMBL" id="KPP78221.1"/>
    </source>
</evidence>
<accession>A0A0P7XS77</accession>
<dbReference type="STRING" id="113540.ENSSFOP00015023463"/>
<organism evidence="1 2">
    <name type="scientific">Scleropages formosus</name>
    <name type="common">Asian bonytongue</name>
    <name type="synonym">Osteoglossum formosum</name>
    <dbReference type="NCBI Taxonomy" id="113540"/>
    <lineage>
        <taxon>Eukaryota</taxon>
        <taxon>Metazoa</taxon>
        <taxon>Chordata</taxon>
        <taxon>Craniata</taxon>
        <taxon>Vertebrata</taxon>
        <taxon>Euteleostomi</taxon>
        <taxon>Actinopterygii</taxon>
        <taxon>Neopterygii</taxon>
        <taxon>Teleostei</taxon>
        <taxon>Osteoglossocephala</taxon>
        <taxon>Osteoglossomorpha</taxon>
        <taxon>Osteoglossiformes</taxon>
        <taxon>Osteoglossidae</taxon>
        <taxon>Scleropages</taxon>
    </lineage>
</organism>
<name>A0A0P7XS77_SCLFO</name>
<evidence type="ECO:0000313" key="2">
    <source>
        <dbReference type="Proteomes" id="UP000034805"/>
    </source>
</evidence>
<dbReference type="GO" id="GO:0032184">
    <property type="term" value="F:SUMO polymer binding"/>
    <property type="evidence" value="ECO:0007669"/>
    <property type="project" value="TreeGrafter"/>
</dbReference>
<proteinExistence type="predicted"/>
<comment type="caution">
    <text evidence="1">The sequence shown here is derived from an EMBL/GenBank/DDBJ whole genome shotgun (WGS) entry which is preliminary data.</text>
</comment>
<sequence>MGTQDNSRKHRSSVQCMLLQYILQTLEDDFWANLYMLQPSIVRAVLSCDGKFSNVRDVIGWLICAVKNSTVDPAAAEAETAEEKMDRDENL</sequence>
<dbReference type="InterPro" id="IPR052119">
    <property type="entry name" value="ElonginBC-PRC2_ViralRestrict"/>
</dbReference>
<protein>
    <submittedName>
        <fullName evidence="1">Uncharacterized protein</fullName>
    </submittedName>
</protein>
<feature type="non-terminal residue" evidence="1">
    <location>
        <position position="91"/>
    </location>
</feature>